<sequence length="302" mass="33119">MTIRHLRVFVAVCRERGVTRAAQRLHMTQPAVTRAIQELERHYGVRLFERLGRRLSLTACGERAFAEAVHLVDAFDGMERGLRSWEEQGVLRVGATITLGTVLLPAAAAAFERRHPALRVEARVARGEEIRAALLDNRLDLALVEGELGDARLLEERFLEDRLVLVAPPGDPLLARERLRLADLGERRLLLREPGSAGRALVEHVFAARGVPLAPLWESASTRALVRAAEAGLGVALLPERLVRGDIAAGRVGTRAVEDEPFVRGNYLVRHRSKFLTPGAQEFLALCRALAAEDAAGAQTGD</sequence>
<evidence type="ECO:0000256" key="4">
    <source>
        <dbReference type="ARBA" id="ARBA00023163"/>
    </source>
</evidence>
<protein>
    <submittedName>
        <fullName evidence="6">LysR family transcriptional regulator</fullName>
    </submittedName>
</protein>
<reference evidence="6" key="1">
    <citation type="submission" date="2020-10" db="EMBL/GenBank/DDBJ databases">
        <authorList>
            <person name="Gilroy R."/>
        </authorList>
    </citation>
    <scope>NUCLEOTIDE SEQUENCE</scope>
    <source>
        <strain evidence="6">ChiGjej2B2-16831</strain>
    </source>
</reference>
<dbReference type="GO" id="GO:0000976">
    <property type="term" value="F:transcription cis-regulatory region binding"/>
    <property type="evidence" value="ECO:0007669"/>
    <property type="project" value="TreeGrafter"/>
</dbReference>
<name>A0A9D1N5F3_9FIRM</name>
<dbReference type="Pfam" id="PF00126">
    <property type="entry name" value="HTH_1"/>
    <property type="match status" value="1"/>
</dbReference>
<keyword evidence="2" id="KW-0805">Transcription regulation</keyword>
<gene>
    <name evidence="6" type="ORF">IAD24_07565</name>
</gene>
<reference evidence="6" key="2">
    <citation type="journal article" date="2021" name="PeerJ">
        <title>Extensive microbial diversity within the chicken gut microbiome revealed by metagenomics and culture.</title>
        <authorList>
            <person name="Gilroy R."/>
            <person name="Ravi A."/>
            <person name="Getino M."/>
            <person name="Pursley I."/>
            <person name="Horton D.L."/>
            <person name="Alikhan N.F."/>
            <person name="Baker D."/>
            <person name="Gharbi K."/>
            <person name="Hall N."/>
            <person name="Watson M."/>
            <person name="Adriaenssens E.M."/>
            <person name="Foster-Nyarko E."/>
            <person name="Jarju S."/>
            <person name="Secka A."/>
            <person name="Antonio M."/>
            <person name="Oren A."/>
            <person name="Chaudhuri R.R."/>
            <person name="La Ragione R."/>
            <person name="Hildebrand F."/>
            <person name="Pallen M.J."/>
        </authorList>
    </citation>
    <scope>NUCLEOTIDE SEQUENCE</scope>
    <source>
        <strain evidence="6">ChiGjej2B2-16831</strain>
    </source>
</reference>
<dbReference type="PANTHER" id="PTHR30126">
    <property type="entry name" value="HTH-TYPE TRANSCRIPTIONAL REGULATOR"/>
    <property type="match status" value="1"/>
</dbReference>
<evidence type="ECO:0000256" key="3">
    <source>
        <dbReference type="ARBA" id="ARBA00023125"/>
    </source>
</evidence>
<dbReference type="EMBL" id="DVNZ01000239">
    <property type="protein sequence ID" value="HIU94996.1"/>
    <property type="molecule type" value="Genomic_DNA"/>
</dbReference>
<dbReference type="InterPro" id="IPR000847">
    <property type="entry name" value="LysR_HTH_N"/>
</dbReference>
<evidence type="ECO:0000313" key="6">
    <source>
        <dbReference type="EMBL" id="HIU94996.1"/>
    </source>
</evidence>
<keyword evidence="3" id="KW-0238">DNA-binding</keyword>
<dbReference type="GO" id="GO:0003700">
    <property type="term" value="F:DNA-binding transcription factor activity"/>
    <property type="evidence" value="ECO:0007669"/>
    <property type="project" value="InterPro"/>
</dbReference>
<dbReference type="Proteomes" id="UP000824128">
    <property type="component" value="Unassembled WGS sequence"/>
</dbReference>
<dbReference type="SUPFAM" id="SSF46785">
    <property type="entry name" value="Winged helix' DNA-binding domain"/>
    <property type="match status" value="1"/>
</dbReference>
<dbReference type="Pfam" id="PF03466">
    <property type="entry name" value="LysR_substrate"/>
    <property type="match status" value="1"/>
</dbReference>
<evidence type="ECO:0000259" key="5">
    <source>
        <dbReference type="PROSITE" id="PS50931"/>
    </source>
</evidence>
<dbReference type="InterPro" id="IPR005119">
    <property type="entry name" value="LysR_subst-bd"/>
</dbReference>
<dbReference type="InterPro" id="IPR036390">
    <property type="entry name" value="WH_DNA-bd_sf"/>
</dbReference>
<dbReference type="FunFam" id="1.10.10.10:FF:000001">
    <property type="entry name" value="LysR family transcriptional regulator"/>
    <property type="match status" value="1"/>
</dbReference>
<comment type="similarity">
    <text evidence="1">Belongs to the LysR transcriptional regulatory family.</text>
</comment>
<organism evidence="6 7">
    <name type="scientific">Candidatus Aphodomorpha intestinavium</name>
    <dbReference type="NCBI Taxonomy" id="2840672"/>
    <lineage>
        <taxon>Bacteria</taxon>
        <taxon>Bacillati</taxon>
        <taxon>Bacillota</taxon>
        <taxon>Clostridia</taxon>
        <taxon>Eubacteriales</taxon>
        <taxon>Candidatus Aphodomorpha</taxon>
    </lineage>
</organism>
<keyword evidence="4" id="KW-0804">Transcription</keyword>
<evidence type="ECO:0000313" key="7">
    <source>
        <dbReference type="Proteomes" id="UP000824128"/>
    </source>
</evidence>
<dbReference type="InterPro" id="IPR036388">
    <property type="entry name" value="WH-like_DNA-bd_sf"/>
</dbReference>
<dbReference type="PROSITE" id="PS50931">
    <property type="entry name" value="HTH_LYSR"/>
    <property type="match status" value="1"/>
</dbReference>
<evidence type="ECO:0000256" key="1">
    <source>
        <dbReference type="ARBA" id="ARBA00009437"/>
    </source>
</evidence>
<dbReference type="PANTHER" id="PTHR30126:SF39">
    <property type="entry name" value="HTH-TYPE TRANSCRIPTIONAL REGULATOR CYSL"/>
    <property type="match status" value="1"/>
</dbReference>
<dbReference type="Gene3D" id="1.10.10.10">
    <property type="entry name" value="Winged helix-like DNA-binding domain superfamily/Winged helix DNA-binding domain"/>
    <property type="match status" value="1"/>
</dbReference>
<dbReference type="AlphaFoldDB" id="A0A9D1N5F3"/>
<evidence type="ECO:0000256" key="2">
    <source>
        <dbReference type="ARBA" id="ARBA00023015"/>
    </source>
</evidence>
<proteinExistence type="inferred from homology"/>
<dbReference type="PRINTS" id="PR00039">
    <property type="entry name" value="HTHLYSR"/>
</dbReference>
<accession>A0A9D1N5F3</accession>
<dbReference type="Gene3D" id="3.40.190.290">
    <property type="match status" value="1"/>
</dbReference>
<comment type="caution">
    <text evidence="6">The sequence shown here is derived from an EMBL/GenBank/DDBJ whole genome shotgun (WGS) entry which is preliminary data.</text>
</comment>
<dbReference type="SUPFAM" id="SSF53850">
    <property type="entry name" value="Periplasmic binding protein-like II"/>
    <property type="match status" value="1"/>
</dbReference>
<feature type="domain" description="HTH lysR-type" evidence="5">
    <location>
        <begin position="1"/>
        <end position="58"/>
    </location>
</feature>